<feature type="compositionally biased region" description="Polar residues" evidence="1">
    <location>
        <begin position="334"/>
        <end position="343"/>
    </location>
</feature>
<comment type="caution">
    <text evidence="2">The sequence shown here is derived from an EMBL/GenBank/DDBJ whole genome shotgun (WGS) entry which is preliminary data.</text>
</comment>
<feature type="region of interest" description="Disordered" evidence="1">
    <location>
        <begin position="580"/>
        <end position="605"/>
    </location>
</feature>
<feature type="compositionally biased region" description="Polar residues" evidence="1">
    <location>
        <begin position="391"/>
        <end position="407"/>
    </location>
</feature>
<proteinExistence type="predicted"/>
<organism evidence="2 3">
    <name type="scientific">Grifola frondosa</name>
    <name type="common">Maitake</name>
    <name type="synonym">Polyporus frondosus</name>
    <dbReference type="NCBI Taxonomy" id="5627"/>
    <lineage>
        <taxon>Eukaryota</taxon>
        <taxon>Fungi</taxon>
        <taxon>Dikarya</taxon>
        <taxon>Basidiomycota</taxon>
        <taxon>Agaricomycotina</taxon>
        <taxon>Agaricomycetes</taxon>
        <taxon>Polyporales</taxon>
        <taxon>Grifolaceae</taxon>
        <taxon>Grifola</taxon>
    </lineage>
</organism>
<reference evidence="2 3" key="1">
    <citation type="submission" date="2016-03" db="EMBL/GenBank/DDBJ databases">
        <title>Whole genome sequencing of Grifola frondosa 9006-11.</title>
        <authorList>
            <person name="Min B."/>
            <person name="Park H."/>
            <person name="Kim J.-G."/>
            <person name="Cho H."/>
            <person name="Oh Y.-L."/>
            <person name="Kong W.-S."/>
            <person name="Choi I.-G."/>
        </authorList>
    </citation>
    <scope>NUCLEOTIDE SEQUENCE [LARGE SCALE GENOMIC DNA]</scope>
    <source>
        <strain evidence="2 3">9006-11</strain>
    </source>
</reference>
<feature type="compositionally biased region" description="Acidic residues" evidence="1">
    <location>
        <begin position="534"/>
        <end position="550"/>
    </location>
</feature>
<dbReference type="OMA" id="ETQSATH"/>
<dbReference type="STRING" id="5627.A0A1C7MF34"/>
<feature type="compositionally biased region" description="Polar residues" evidence="1">
    <location>
        <begin position="206"/>
        <end position="215"/>
    </location>
</feature>
<feature type="region of interest" description="Disordered" evidence="1">
    <location>
        <begin position="511"/>
        <end position="558"/>
    </location>
</feature>
<feature type="compositionally biased region" description="Low complexity" evidence="1">
    <location>
        <begin position="580"/>
        <end position="589"/>
    </location>
</feature>
<dbReference type="EMBL" id="LUGG01000004">
    <property type="protein sequence ID" value="OBZ75525.1"/>
    <property type="molecule type" value="Genomic_DNA"/>
</dbReference>
<evidence type="ECO:0000256" key="1">
    <source>
        <dbReference type="SAM" id="MobiDB-lite"/>
    </source>
</evidence>
<name>A0A1C7MF34_GRIFR</name>
<feature type="region of interest" description="Disordered" evidence="1">
    <location>
        <begin position="334"/>
        <end position="407"/>
    </location>
</feature>
<dbReference type="OrthoDB" id="5593376at2759"/>
<sequence>MASMEEVQSTSQPTIDPQQFQQFSPNDVSTPFTGMIVSQHQDVSIPSDPSSHMHVQMPQLFQSELPPDSVMSMSMHMSLASLPPSTADISAMDVMPSQSSGSPGLIPDLSSQTILSPLTLVSMGSMASKAPTSCSHHPLKLRFGFSSGGSGPPTSVHDPGFQFLPPGFENPLHPAGDNSSDVPGGAHLMVLGDMLKNIARTANSGSEACSMGQSTDAREILGDGSGLSSAQSSPPAVSTVGPNASAVSVVAGMDVGQQLLLNGPSSSGSLDSSAMQDVSELSRKRCASSVAGDRVLKAMKLEPQDDASTLQIPSNPAIAPRSFTTELSSISVPSASVANSRPPSSGGMPSCLPMSLIPDASQQVTPPMHPTLHFSSQQLDHMQSMAPPSDFPSSTSANATSNVLSGSGFNPQIPAGAVWPDGRVTVQRHHQHSLSAGSMLAGMGMTLTGPAPYNAPVFNSPTRSTHAPQPPVPVSIAPAGLVRPSRSTSFSNLHANPFAFTPGAAGDIPPSVYEGFASRPSTSGLHSPRASSPEFDDEYDFGRDSDDDSGDYSPGQYYASAGGGGMGDGMEAKAAMDGAAGASSSNGVARGMGGGQRRMSRTSPSARRYIARERGAAGVQVRGGAHFLRVSPADVFQPKGEPIHQTLMAKKMQRLDESPDFRPFKFRIQAFTNAFLEEVRALTLRAEHHD</sequence>
<dbReference type="Proteomes" id="UP000092993">
    <property type="component" value="Unassembled WGS sequence"/>
</dbReference>
<protein>
    <submittedName>
        <fullName evidence="2">Uncharacterized protein</fullName>
    </submittedName>
</protein>
<feature type="region of interest" description="Disordered" evidence="1">
    <location>
        <begin position="1"/>
        <end position="32"/>
    </location>
</feature>
<feature type="region of interest" description="Disordered" evidence="1">
    <location>
        <begin position="206"/>
        <end position="241"/>
    </location>
</feature>
<keyword evidence="3" id="KW-1185">Reference proteome</keyword>
<feature type="compositionally biased region" description="Polar residues" evidence="1">
    <location>
        <begin position="226"/>
        <end position="241"/>
    </location>
</feature>
<evidence type="ECO:0000313" key="3">
    <source>
        <dbReference type="Proteomes" id="UP000092993"/>
    </source>
</evidence>
<dbReference type="AlphaFoldDB" id="A0A1C7MF34"/>
<evidence type="ECO:0000313" key="2">
    <source>
        <dbReference type="EMBL" id="OBZ75525.1"/>
    </source>
</evidence>
<accession>A0A1C7MF34</accession>
<gene>
    <name evidence="2" type="ORF">A0H81_04278</name>
</gene>